<evidence type="ECO:0000313" key="1">
    <source>
        <dbReference type="EMBL" id="CDW77520.1"/>
    </source>
</evidence>
<keyword evidence="2" id="KW-1185">Reference proteome</keyword>
<organism evidence="1 2">
    <name type="scientific">Stylonychia lemnae</name>
    <name type="common">Ciliate</name>
    <dbReference type="NCBI Taxonomy" id="5949"/>
    <lineage>
        <taxon>Eukaryota</taxon>
        <taxon>Sar</taxon>
        <taxon>Alveolata</taxon>
        <taxon>Ciliophora</taxon>
        <taxon>Intramacronucleata</taxon>
        <taxon>Spirotrichea</taxon>
        <taxon>Stichotrichia</taxon>
        <taxon>Sporadotrichida</taxon>
        <taxon>Oxytrichidae</taxon>
        <taxon>Stylonychinae</taxon>
        <taxon>Stylonychia</taxon>
    </lineage>
</organism>
<protein>
    <submittedName>
        <fullName evidence="1">Uncharacterized protein</fullName>
    </submittedName>
</protein>
<reference evidence="1 2" key="1">
    <citation type="submission" date="2014-06" db="EMBL/GenBank/DDBJ databases">
        <authorList>
            <person name="Swart Estienne"/>
        </authorList>
    </citation>
    <scope>NUCLEOTIDE SEQUENCE [LARGE SCALE GENOMIC DNA]</scope>
    <source>
        <strain evidence="1 2">130c</strain>
    </source>
</reference>
<gene>
    <name evidence="1" type="primary">Contig18353.g19498</name>
    <name evidence="1" type="ORF">STYLEM_6483</name>
</gene>
<sequence length="163" mass="18743">MACDKGIQVTNLLFKKQQNVMNMDPIKQFKPHASPKQILFSSWLTFSALLSKTLITHPTNPVNTLIISNLRIAYYQITYTVPCEAQSNQKELSCEQLKYIDLLAQRYLVKSNQQSYSTTNSNVTFLSNELQLNPLFKNFIQIKAKTPRKANICNCQSEMFQLN</sequence>
<name>A0A078A5K6_STYLE</name>
<proteinExistence type="predicted"/>
<dbReference type="EMBL" id="CCKQ01006232">
    <property type="protein sequence ID" value="CDW77520.1"/>
    <property type="molecule type" value="Genomic_DNA"/>
</dbReference>
<accession>A0A078A5K6</accession>
<dbReference type="InParanoid" id="A0A078A5K6"/>
<evidence type="ECO:0000313" key="2">
    <source>
        <dbReference type="Proteomes" id="UP000039865"/>
    </source>
</evidence>
<dbReference type="AlphaFoldDB" id="A0A078A5K6"/>
<dbReference type="Proteomes" id="UP000039865">
    <property type="component" value="Unassembled WGS sequence"/>
</dbReference>